<reference evidence="3" key="3">
    <citation type="submission" date="2025-08" db="UniProtKB">
        <authorList>
            <consortium name="RefSeq"/>
        </authorList>
    </citation>
    <scope>IDENTIFICATION</scope>
    <source>
        <strain evidence="3">17A/GY</strain>
        <tissue evidence="3">Liver</tissue>
    </source>
</reference>
<feature type="compositionally biased region" description="Polar residues" evidence="1">
    <location>
        <begin position="101"/>
        <end position="124"/>
    </location>
</feature>
<evidence type="ECO:0000313" key="3">
    <source>
        <dbReference type="RefSeq" id="XP_027286175.1"/>
    </source>
</evidence>
<sequence>MDPVGCFGVLLWHGHRDHHDSTQPLKTKRSIPQCGKSFHSTAPVPPRWCRGRLHDQDLRRTAEKRCQTQPLQQRLQECGPPRPPSPGGAEDGGKGPRWGPQANTSGTERSGQNCRTGGSCQQEALEQRMLG</sequence>
<reference evidence="2" key="2">
    <citation type="journal article" date="2020" name="Biotechnol. Bioeng.">
        <title>Chromosome-scale scaffolds for the Chinese hamster reference genome assembly to facilitate the study of the CHO epigenome.</title>
        <authorList>
            <person name="Hilliard W."/>
            <person name="MacDonald M."/>
            <person name="Lee K.H."/>
        </authorList>
    </citation>
    <scope>NUCLEOTIDE SEQUENCE [LARGE SCALE GENOMIC DNA]</scope>
    <source>
        <strain evidence="2">17A/GY</strain>
    </source>
</reference>
<dbReference type="Proteomes" id="UP001108280">
    <property type="component" value="Chromosome 9"/>
</dbReference>
<dbReference type="GO" id="GO:0005840">
    <property type="term" value="C:ribosome"/>
    <property type="evidence" value="ECO:0007669"/>
    <property type="project" value="UniProtKB-KW"/>
</dbReference>
<gene>
    <name evidence="3" type="primary">LOC100759352</name>
</gene>
<keyword evidence="3" id="KW-0689">Ribosomal protein</keyword>
<dbReference type="CTD" id="6223"/>
<name>A0A9J7GHY3_CRIGR</name>
<protein>
    <submittedName>
        <fullName evidence="3">40S ribosomal protein S19 isoform X7</fullName>
    </submittedName>
</protein>
<dbReference type="RefSeq" id="XP_027286175.1">
    <property type="nucleotide sequence ID" value="XM_027430374.2"/>
</dbReference>
<keyword evidence="3" id="KW-0687">Ribonucleoprotein</keyword>
<evidence type="ECO:0000256" key="1">
    <source>
        <dbReference type="SAM" id="MobiDB-lite"/>
    </source>
</evidence>
<accession>A0A9J7GHY3</accession>
<proteinExistence type="predicted"/>
<reference evidence="2" key="1">
    <citation type="journal article" date="2018" name="Biotechnol. Bioeng.">
        <title>A reference genome of the Chinese hamster based on a hybrid assembly strategy.</title>
        <authorList>
            <person name="Rupp O."/>
            <person name="MacDonald M.L."/>
            <person name="Li S."/>
            <person name="Dhiman H."/>
            <person name="Polson S."/>
            <person name="Griep S."/>
            <person name="Heffner K."/>
            <person name="Hernandez I."/>
            <person name="Brinkrolf K."/>
            <person name="Jadhav V."/>
            <person name="Samoudi M."/>
            <person name="Hao H."/>
            <person name="Kingham B."/>
            <person name="Goesmann A."/>
            <person name="Betenbaugh M.J."/>
            <person name="Lewis N.E."/>
            <person name="Borth N."/>
            <person name="Lee K.H."/>
        </authorList>
    </citation>
    <scope>NUCLEOTIDE SEQUENCE [LARGE SCALE GENOMIC DNA]</scope>
    <source>
        <strain evidence="2">17A/GY</strain>
    </source>
</reference>
<evidence type="ECO:0000313" key="2">
    <source>
        <dbReference type="Proteomes" id="UP001108280"/>
    </source>
</evidence>
<feature type="region of interest" description="Disordered" evidence="1">
    <location>
        <begin position="16"/>
        <end position="50"/>
    </location>
</feature>
<organism evidence="2 3">
    <name type="scientific">Cricetulus griseus</name>
    <name type="common">Chinese hamster</name>
    <name type="synonym">Cricetulus barabensis griseus</name>
    <dbReference type="NCBI Taxonomy" id="10029"/>
    <lineage>
        <taxon>Eukaryota</taxon>
        <taxon>Metazoa</taxon>
        <taxon>Chordata</taxon>
        <taxon>Craniata</taxon>
        <taxon>Vertebrata</taxon>
        <taxon>Euteleostomi</taxon>
        <taxon>Mammalia</taxon>
        <taxon>Eutheria</taxon>
        <taxon>Euarchontoglires</taxon>
        <taxon>Glires</taxon>
        <taxon>Rodentia</taxon>
        <taxon>Myomorpha</taxon>
        <taxon>Muroidea</taxon>
        <taxon>Cricetidae</taxon>
        <taxon>Cricetinae</taxon>
        <taxon>Cricetulus</taxon>
    </lineage>
</organism>
<dbReference type="GeneID" id="100759352"/>
<dbReference type="AlphaFoldDB" id="A0A9J7GHY3"/>
<feature type="region of interest" description="Disordered" evidence="1">
    <location>
        <begin position="63"/>
        <end position="131"/>
    </location>
</feature>
<keyword evidence="2" id="KW-1185">Reference proteome</keyword>